<reference evidence="3" key="1">
    <citation type="submission" date="2016-10" db="EMBL/GenBank/DDBJ databases">
        <authorList>
            <person name="Varghese N."/>
            <person name="Submissions S."/>
        </authorList>
    </citation>
    <scope>NUCLEOTIDE SEQUENCE [LARGE SCALE GENOMIC DNA]</scope>
    <source>
        <strain evidence="3">OK042</strain>
    </source>
</reference>
<organism evidence="2 3">
    <name type="scientific">Brevibacillus centrosporus</name>
    <dbReference type="NCBI Taxonomy" id="54910"/>
    <lineage>
        <taxon>Bacteria</taxon>
        <taxon>Bacillati</taxon>
        <taxon>Bacillota</taxon>
        <taxon>Bacilli</taxon>
        <taxon>Bacillales</taxon>
        <taxon>Paenibacillaceae</taxon>
        <taxon>Brevibacillus</taxon>
    </lineage>
</organism>
<dbReference type="Proteomes" id="UP000198915">
    <property type="component" value="Unassembled WGS sequence"/>
</dbReference>
<dbReference type="RefSeq" id="WP_170184364.1">
    <property type="nucleotide sequence ID" value="NZ_BJOE01000010.1"/>
</dbReference>
<name>A0A1I4ANZ9_9BACL</name>
<gene>
    <name evidence="2" type="ORF">SAMN05518846_115139</name>
</gene>
<dbReference type="AlphaFoldDB" id="A0A1I4ANZ9"/>
<proteinExistence type="predicted"/>
<keyword evidence="1" id="KW-0812">Transmembrane</keyword>
<dbReference type="EMBL" id="FORT01000015">
    <property type="protein sequence ID" value="SFK57667.1"/>
    <property type="molecule type" value="Genomic_DNA"/>
</dbReference>
<keyword evidence="3" id="KW-1185">Reference proteome</keyword>
<sequence length="45" mass="5398">MDINFAFFAIIVIVSVINIYYLLKKTNQHLQRIEELLSQMIEKKE</sequence>
<protein>
    <recommendedName>
        <fullName evidence="4">CcmD family protein</fullName>
    </recommendedName>
</protein>
<evidence type="ECO:0008006" key="4">
    <source>
        <dbReference type="Google" id="ProtNLM"/>
    </source>
</evidence>
<evidence type="ECO:0000256" key="1">
    <source>
        <dbReference type="SAM" id="Phobius"/>
    </source>
</evidence>
<evidence type="ECO:0000313" key="3">
    <source>
        <dbReference type="Proteomes" id="UP000198915"/>
    </source>
</evidence>
<feature type="transmembrane region" description="Helical" evidence="1">
    <location>
        <begin position="6"/>
        <end position="23"/>
    </location>
</feature>
<keyword evidence="1" id="KW-0472">Membrane</keyword>
<keyword evidence="1" id="KW-1133">Transmembrane helix</keyword>
<evidence type="ECO:0000313" key="2">
    <source>
        <dbReference type="EMBL" id="SFK57667.1"/>
    </source>
</evidence>
<accession>A0A1I4ANZ9</accession>